<organism evidence="2 3">
    <name type="scientific">Actinokineospora auranticolor</name>
    <dbReference type="NCBI Taxonomy" id="155976"/>
    <lineage>
        <taxon>Bacteria</taxon>
        <taxon>Bacillati</taxon>
        <taxon>Actinomycetota</taxon>
        <taxon>Actinomycetes</taxon>
        <taxon>Pseudonocardiales</taxon>
        <taxon>Pseudonocardiaceae</taxon>
        <taxon>Actinokineospora</taxon>
    </lineage>
</organism>
<evidence type="ECO:0000313" key="3">
    <source>
        <dbReference type="Proteomes" id="UP000239203"/>
    </source>
</evidence>
<reference evidence="2 3" key="1">
    <citation type="submission" date="2018-02" db="EMBL/GenBank/DDBJ databases">
        <title>Genomic Encyclopedia of Archaeal and Bacterial Type Strains, Phase II (KMG-II): from individual species to whole genera.</title>
        <authorList>
            <person name="Goeker M."/>
        </authorList>
    </citation>
    <scope>NUCLEOTIDE SEQUENCE [LARGE SCALE GENOMIC DNA]</scope>
    <source>
        <strain evidence="2 3">YU 961-1</strain>
    </source>
</reference>
<dbReference type="PANTHER" id="PTHR35908">
    <property type="entry name" value="HYPOTHETICAL FUSION PROTEIN"/>
    <property type="match status" value="1"/>
</dbReference>
<dbReference type="AlphaFoldDB" id="A0A2S6GB24"/>
<dbReference type="Pfam" id="PF18029">
    <property type="entry name" value="Glyoxalase_6"/>
    <property type="match status" value="1"/>
</dbReference>
<name>A0A2S6GB24_9PSEU</name>
<feature type="domain" description="Glyoxalase-like" evidence="1">
    <location>
        <begin position="25"/>
        <end position="131"/>
    </location>
</feature>
<dbReference type="Proteomes" id="UP000239203">
    <property type="component" value="Unassembled WGS sequence"/>
</dbReference>
<gene>
    <name evidence="2" type="ORF">CLV40_1532</name>
</gene>
<keyword evidence="3" id="KW-1185">Reference proteome</keyword>
<comment type="caution">
    <text evidence="2">The sequence shown here is derived from an EMBL/GenBank/DDBJ whole genome shotgun (WGS) entry which is preliminary data.</text>
</comment>
<dbReference type="EMBL" id="PTIX01000053">
    <property type="protein sequence ID" value="PPK60437.1"/>
    <property type="molecule type" value="Genomic_DNA"/>
</dbReference>
<dbReference type="PANTHER" id="PTHR35908:SF1">
    <property type="entry name" value="CONSERVED PROTEIN"/>
    <property type="match status" value="1"/>
</dbReference>
<evidence type="ECO:0000259" key="1">
    <source>
        <dbReference type="Pfam" id="PF18029"/>
    </source>
</evidence>
<dbReference type="Gene3D" id="3.10.180.10">
    <property type="entry name" value="2,3-Dihydroxybiphenyl 1,2-Dioxygenase, domain 1"/>
    <property type="match status" value="1"/>
</dbReference>
<sequence length="141" mass="15329">MWYSTIMTRLGGRGFGLSGISVLHAVVVDCRDPFALARFWAALLEGEIEEAEPRGGPCASVVAPFGLRLDFHLVPEGGAARNRLHLDLRTTAFHHAVARAVALGATTADDVHPPDGWQVLRDPEGNEFCLLRPRIDDTSSE</sequence>
<evidence type="ECO:0000313" key="2">
    <source>
        <dbReference type="EMBL" id="PPK60437.1"/>
    </source>
</evidence>
<proteinExistence type="predicted"/>
<protein>
    <recommendedName>
        <fullName evidence="1">Glyoxalase-like domain-containing protein</fullName>
    </recommendedName>
</protein>
<accession>A0A2S6GB24</accession>
<dbReference type="InterPro" id="IPR029068">
    <property type="entry name" value="Glyas_Bleomycin-R_OHBP_Dase"/>
</dbReference>
<dbReference type="CDD" id="cd06587">
    <property type="entry name" value="VOC"/>
    <property type="match status" value="1"/>
</dbReference>
<dbReference type="SUPFAM" id="SSF54593">
    <property type="entry name" value="Glyoxalase/Bleomycin resistance protein/Dihydroxybiphenyl dioxygenase"/>
    <property type="match status" value="1"/>
</dbReference>
<dbReference type="InterPro" id="IPR041581">
    <property type="entry name" value="Glyoxalase_6"/>
</dbReference>